<organism evidence="2">
    <name type="scientific">Aureoumbra lagunensis</name>
    <dbReference type="NCBI Taxonomy" id="44058"/>
    <lineage>
        <taxon>Eukaryota</taxon>
        <taxon>Sar</taxon>
        <taxon>Stramenopiles</taxon>
        <taxon>Ochrophyta</taxon>
        <taxon>Pelagophyceae</taxon>
        <taxon>Pelagomonadales</taxon>
        <taxon>Aureoumbra</taxon>
    </lineage>
</organism>
<reference evidence="2" key="1">
    <citation type="submission" date="2021-01" db="EMBL/GenBank/DDBJ databases">
        <authorList>
            <person name="Corre E."/>
            <person name="Pelletier E."/>
            <person name="Niang G."/>
            <person name="Scheremetjew M."/>
            <person name="Finn R."/>
            <person name="Kale V."/>
            <person name="Holt S."/>
            <person name="Cochrane G."/>
            <person name="Meng A."/>
            <person name="Brown T."/>
            <person name="Cohen L."/>
        </authorList>
    </citation>
    <scope>NUCLEOTIDE SEQUENCE</scope>
    <source>
        <strain evidence="2">CCMP1510</strain>
    </source>
</reference>
<keyword evidence="1" id="KW-1133">Transmembrane helix</keyword>
<keyword evidence="1" id="KW-0812">Transmembrane</keyword>
<evidence type="ECO:0000256" key="1">
    <source>
        <dbReference type="SAM" id="Phobius"/>
    </source>
</evidence>
<dbReference type="PANTHER" id="PTHR21530">
    <property type="entry name" value="PHEROMONE SHUTDOWN PROTEIN"/>
    <property type="match status" value="1"/>
</dbReference>
<feature type="transmembrane region" description="Helical" evidence="1">
    <location>
        <begin position="306"/>
        <end position="328"/>
    </location>
</feature>
<dbReference type="EMBL" id="HBIJ01000168">
    <property type="protein sequence ID" value="CAE0359403.1"/>
    <property type="molecule type" value="Transcribed_RNA"/>
</dbReference>
<sequence>MGSSQSSYAAPSLPAKKRPKKNYVELRHPNGSVVHVVGVDSLSEDREICRVVKAAVPESVLLELCDERVLFTWELLEQGKQKNNRWFRPLPCLNFSSFKSDARLRSPRFWLFGGLELESAAALLDTTVGGTQARTAAEANTIGAQTYPVDRRELVTLQRLFIACLETVPSLVRQGELFSAWTSLSELVDEVLEPARIAIALNKAKDMSDISKLQNRCRGGLDNFFGQKNTDHTGNQTLIKAVRTVVLDERDQIFAHKYWECASQLGTGGIAVAVVSKHHLPGIQSNWSKTEPNTIKSLLASRDAPAVITATAPFFLAAGLGFGAISILPKLPRRIFFYTALTAPFVGIGFLTQRKTFLYDNLRSFQLSRTSEKC</sequence>
<dbReference type="InterPro" id="IPR046345">
    <property type="entry name" value="TraB_PrgY-like"/>
</dbReference>
<protein>
    <submittedName>
        <fullName evidence="2">Uncharacterized protein</fullName>
    </submittedName>
</protein>
<keyword evidence="1" id="KW-0472">Membrane</keyword>
<gene>
    <name evidence="2" type="ORF">ALAG00032_LOCUS131</name>
</gene>
<feature type="transmembrane region" description="Helical" evidence="1">
    <location>
        <begin position="335"/>
        <end position="352"/>
    </location>
</feature>
<dbReference type="AlphaFoldDB" id="A0A7S3JPT1"/>
<evidence type="ECO:0000313" key="2">
    <source>
        <dbReference type="EMBL" id="CAE0359403.1"/>
    </source>
</evidence>
<accession>A0A7S3JPT1</accession>
<proteinExistence type="predicted"/>
<dbReference type="PANTHER" id="PTHR21530:SF7">
    <property type="entry name" value="TRAB DOMAIN-CONTAINING PROTEIN"/>
    <property type="match status" value="1"/>
</dbReference>
<name>A0A7S3JPT1_9STRA</name>